<dbReference type="SUPFAM" id="SSF53098">
    <property type="entry name" value="Ribonuclease H-like"/>
    <property type="match status" value="1"/>
</dbReference>
<proteinExistence type="predicted"/>
<comment type="caution">
    <text evidence="9">The sequence shown here is derived from an EMBL/GenBank/DDBJ whole genome shotgun (WGS) entry which is preliminary data.</text>
</comment>
<dbReference type="EMBL" id="SSTE01007195">
    <property type="protein sequence ID" value="KAA0057515.1"/>
    <property type="molecule type" value="Genomic_DNA"/>
</dbReference>
<dbReference type="Pfam" id="PF17917">
    <property type="entry name" value="RT_RNaseH"/>
    <property type="match status" value="1"/>
</dbReference>
<dbReference type="InterPro" id="IPR001584">
    <property type="entry name" value="Integrase_cat-core"/>
</dbReference>
<dbReference type="SUPFAM" id="SSF56672">
    <property type="entry name" value="DNA/RNA polymerases"/>
    <property type="match status" value="1"/>
</dbReference>
<dbReference type="InterPro" id="IPR012337">
    <property type="entry name" value="RNaseH-like_sf"/>
</dbReference>
<evidence type="ECO:0000313" key="11">
    <source>
        <dbReference type="Proteomes" id="UP000321947"/>
    </source>
</evidence>
<evidence type="ECO:0000259" key="7">
    <source>
        <dbReference type="PROSITE" id="PS50994"/>
    </source>
</evidence>
<dbReference type="EMBL" id="SSTD01012916">
    <property type="protein sequence ID" value="TYK08196.1"/>
    <property type="molecule type" value="Genomic_DNA"/>
</dbReference>
<sequence length="420" mass="48282">MPDGSRSFVIYSDASKKGMGCVLMQQGKMVAYVSRQLKNHEQNYSTHDLELAAVVFALKYGDTTCKANVVTDVHSRKISHSAALITEQLPLHRDFERAEIVVSKRRLAETGQDKEFSISFDVGFMFKKWLYVPSNSTVKIELLTEAHSSPFSMHPSSTKMYQDLNMPEWKWKNVSIDFITGLPKTLKDYIVIWVVVDRLTKSAHSIPEKSSYTVSKWGQLYTTEIVRLHRVPVSIVFYKDDCFTSKFWKGLQITLDTRLDFSIAFHPQTDGQMERLNQILEDMLRVYVLEFSGSVVDLLFVGVRQKNYAKEQRKNLEFDVETWFSKGSSYEGCFEIKEEANPTHVVDFEPLQINENLSYEEQPIENLAREDHLQSDCLKYSYGFTEDQFVLGVLSSSPKTSFVLDRGRGKGRETLANDKK</sequence>
<dbReference type="PANTHER" id="PTHR34072">
    <property type="entry name" value="ENZYMATIC POLYPROTEIN-RELATED"/>
    <property type="match status" value="1"/>
</dbReference>
<evidence type="ECO:0000256" key="6">
    <source>
        <dbReference type="ARBA" id="ARBA00022918"/>
    </source>
</evidence>
<dbReference type="Proteomes" id="UP000321947">
    <property type="component" value="Unassembled WGS sequence"/>
</dbReference>
<name>A0A5D3CCV8_CUCMM</name>
<dbReference type="GO" id="GO:0003676">
    <property type="term" value="F:nucleic acid binding"/>
    <property type="evidence" value="ECO:0007669"/>
    <property type="project" value="InterPro"/>
</dbReference>
<evidence type="ECO:0000256" key="2">
    <source>
        <dbReference type="ARBA" id="ARBA00022695"/>
    </source>
</evidence>
<dbReference type="GO" id="GO:0016787">
    <property type="term" value="F:hydrolase activity"/>
    <property type="evidence" value="ECO:0007669"/>
    <property type="project" value="UniProtKB-KW"/>
</dbReference>
<accession>A0A5D3CCV8</accession>
<evidence type="ECO:0000256" key="3">
    <source>
        <dbReference type="ARBA" id="ARBA00022722"/>
    </source>
</evidence>
<dbReference type="PANTHER" id="PTHR34072:SF52">
    <property type="entry name" value="RIBONUCLEASE H"/>
    <property type="match status" value="1"/>
</dbReference>
<dbReference type="InterPro" id="IPR036397">
    <property type="entry name" value="RNaseH_sf"/>
</dbReference>
<keyword evidence="6" id="KW-0695">RNA-directed DNA polymerase</keyword>
<evidence type="ECO:0000256" key="5">
    <source>
        <dbReference type="ARBA" id="ARBA00022801"/>
    </source>
</evidence>
<protein>
    <submittedName>
        <fullName evidence="9">Pol protein</fullName>
    </submittedName>
</protein>
<dbReference type="PROSITE" id="PS50994">
    <property type="entry name" value="INTEGRASE"/>
    <property type="match status" value="1"/>
</dbReference>
<reference evidence="10 11" key="1">
    <citation type="submission" date="2019-08" db="EMBL/GenBank/DDBJ databases">
        <title>Draft genome sequences of two oriental melons (Cucumis melo L. var makuwa).</title>
        <authorList>
            <person name="Kwon S.-Y."/>
        </authorList>
    </citation>
    <scope>NUCLEOTIDE SEQUENCE [LARGE SCALE GENOMIC DNA]</scope>
    <source>
        <strain evidence="11">cv. Chang Bougi</strain>
        <strain evidence="10">cv. SW 3</strain>
        <tissue evidence="9">Leaf</tissue>
    </source>
</reference>
<dbReference type="GO" id="GO:0003964">
    <property type="term" value="F:RNA-directed DNA polymerase activity"/>
    <property type="evidence" value="ECO:0007669"/>
    <property type="project" value="UniProtKB-KW"/>
</dbReference>
<keyword evidence="5" id="KW-0378">Hydrolase</keyword>
<dbReference type="OrthoDB" id="111931at2759"/>
<dbReference type="GO" id="GO:0015074">
    <property type="term" value="P:DNA integration"/>
    <property type="evidence" value="ECO:0007669"/>
    <property type="project" value="InterPro"/>
</dbReference>
<gene>
    <name evidence="9" type="ORF">E5676_scaffold1503G00120</name>
    <name evidence="8" type="ORF">E6C27_scaffold280G004050</name>
</gene>
<feature type="domain" description="Integrase catalytic" evidence="7">
    <location>
        <begin position="163"/>
        <end position="327"/>
    </location>
</feature>
<dbReference type="Gene3D" id="3.30.420.10">
    <property type="entry name" value="Ribonuclease H-like superfamily/Ribonuclease H"/>
    <property type="match status" value="1"/>
</dbReference>
<evidence type="ECO:0000313" key="8">
    <source>
        <dbReference type="EMBL" id="KAA0057515.1"/>
    </source>
</evidence>
<dbReference type="GO" id="GO:0004519">
    <property type="term" value="F:endonuclease activity"/>
    <property type="evidence" value="ECO:0007669"/>
    <property type="project" value="UniProtKB-KW"/>
</dbReference>
<evidence type="ECO:0000313" key="10">
    <source>
        <dbReference type="Proteomes" id="UP000321393"/>
    </source>
</evidence>
<keyword evidence="1" id="KW-0808">Transferase</keyword>
<keyword evidence="2" id="KW-0548">Nucleotidyltransferase</keyword>
<keyword evidence="4" id="KW-0255">Endonuclease</keyword>
<dbReference type="Proteomes" id="UP000321393">
    <property type="component" value="Unassembled WGS sequence"/>
</dbReference>
<dbReference type="AlphaFoldDB" id="A0A5D3CCV8"/>
<dbReference type="Gene3D" id="3.10.20.370">
    <property type="match status" value="1"/>
</dbReference>
<dbReference type="InterPro" id="IPR043502">
    <property type="entry name" value="DNA/RNA_pol_sf"/>
</dbReference>
<evidence type="ECO:0000313" key="9">
    <source>
        <dbReference type="EMBL" id="TYK08196.1"/>
    </source>
</evidence>
<evidence type="ECO:0000256" key="1">
    <source>
        <dbReference type="ARBA" id="ARBA00022679"/>
    </source>
</evidence>
<dbReference type="InterPro" id="IPR041373">
    <property type="entry name" value="RT_RNaseH"/>
</dbReference>
<organism evidence="9 11">
    <name type="scientific">Cucumis melo var. makuwa</name>
    <name type="common">Oriental melon</name>
    <dbReference type="NCBI Taxonomy" id="1194695"/>
    <lineage>
        <taxon>Eukaryota</taxon>
        <taxon>Viridiplantae</taxon>
        <taxon>Streptophyta</taxon>
        <taxon>Embryophyta</taxon>
        <taxon>Tracheophyta</taxon>
        <taxon>Spermatophyta</taxon>
        <taxon>Magnoliopsida</taxon>
        <taxon>eudicotyledons</taxon>
        <taxon>Gunneridae</taxon>
        <taxon>Pentapetalae</taxon>
        <taxon>rosids</taxon>
        <taxon>fabids</taxon>
        <taxon>Cucurbitales</taxon>
        <taxon>Cucurbitaceae</taxon>
        <taxon>Benincaseae</taxon>
        <taxon>Cucumis</taxon>
    </lineage>
</organism>
<keyword evidence="3" id="KW-0540">Nuclease</keyword>
<evidence type="ECO:0000256" key="4">
    <source>
        <dbReference type="ARBA" id="ARBA00022759"/>
    </source>
</evidence>